<keyword evidence="2" id="KW-0732">Signal</keyword>
<evidence type="ECO:0000313" key="5">
    <source>
        <dbReference type="Proteomes" id="UP001620626"/>
    </source>
</evidence>
<keyword evidence="1" id="KW-0812">Transmembrane</keyword>
<dbReference type="EMBL" id="JBICBT010000627">
    <property type="protein sequence ID" value="KAL3106978.1"/>
    <property type="molecule type" value="Genomic_DNA"/>
</dbReference>
<keyword evidence="5" id="KW-1185">Reference proteome</keyword>
<evidence type="ECO:0000256" key="2">
    <source>
        <dbReference type="SAM" id="SignalP"/>
    </source>
</evidence>
<organism evidence="3 5">
    <name type="scientific">Heterodera trifolii</name>
    <dbReference type="NCBI Taxonomy" id="157864"/>
    <lineage>
        <taxon>Eukaryota</taxon>
        <taxon>Metazoa</taxon>
        <taxon>Ecdysozoa</taxon>
        <taxon>Nematoda</taxon>
        <taxon>Chromadorea</taxon>
        <taxon>Rhabditida</taxon>
        <taxon>Tylenchina</taxon>
        <taxon>Tylenchomorpha</taxon>
        <taxon>Tylenchoidea</taxon>
        <taxon>Heteroderidae</taxon>
        <taxon>Heteroderinae</taxon>
        <taxon>Heterodera</taxon>
    </lineage>
</organism>
<feature type="signal peptide" evidence="2">
    <location>
        <begin position="1"/>
        <end position="32"/>
    </location>
</feature>
<gene>
    <name evidence="4" type="ORF">niasHT_010896</name>
    <name evidence="3" type="ORF">niasHT_011182</name>
</gene>
<dbReference type="EMBL" id="JBICBT010000401">
    <property type="protein sequence ID" value="KAL3115028.1"/>
    <property type="molecule type" value="Genomic_DNA"/>
</dbReference>
<keyword evidence="1" id="KW-1133">Transmembrane helix</keyword>
<feature type="transmembrane region" description="Helical" evidence="1">
    <location>
        <begin position="82"/>
        <end position="104"/>
    </location>
</feature>
<sequence>MNTDFPTASGSTMFALLAIFTVMLIMPDKCRAFDCVHGEYRPIQLDDKLKSKPKSFSPLDMFPKELAFNIGLHVEVPTDVGVRLNCAFATPLILAILLIALLFYHHH</sequence>
<proteinExistence type="predicted"/>
<evidence type="ECO:0000256" key="1">
    <source>
        <dbReference type="SAM" id="Phobius"/>
    </source>
</evidence>
<evidence type="ECO:0000313" key="3">
    <source>
        <dbReference type="EMBL" id="KAL3106978.1"/>
    </source>
</evidence>
<name>A0ABD2KVU6_9BILA</name>
<reference evidence="3 5" key="1">
    <citation type="submission" date="2024-10" db="EMBL/GenBank/DDBJ databases">
        <authorList>
            <person name="Kim D."/>
        </authorList>
    </citation>
    <scope>NUCLEOTIDE SEQUENCE [LARGE SCALE GENOMIC DNA]</scope>
    <source>
        <strain evidence="3">BH-2024</strain>
    </source>
</reference>
<protein>
    <submittedName>
        <fullName evidence="3">Uncharacterized protein</fullName>
    </submittedName>
</protein>
<accession>A0ABD2KVU6</accession>
<dbReference type="Proteomes" id="UP001620626">
    <property type="component" value="Unassembled WGS sequence"/>
</dbReference>
<dbReference type="AlphaFoldDB" id="A0ABD2KVU6"/>
<evidence type="ECO:0000313" key="4">
    <source>
        <dbReference type="EMBL" id="KAL3115028.1"/>
    </source>
</evidence>
<comment type="caution">
    <text evidence="3">The sequence shown here is derived from an EMBL/GenBank/DDBJ whole genome shotgun (WGS) entry which is preliminary data.</text>
</comment>
<feature type="chain" id="PRO_5044724245" evidence="2">
    <location>
        <begin position="33"/>
        <end position="107"/>
    </location>
</feature>
<keyword evidence="1" id="KW-0472">Membrane</keyword>